<evidence type="ECO:0000313" key="8">
    <source>
        <dbReference type="Ensembl" id="ENSPKIP00000041819.1"/>
    </source>
</evidence>
<evidence type="ECO:0000256" key="3">
    <source>
        <dbReference type="ARBA" id="ARBA00022490"/>
    </source>
</evidence>
<dbReference type="AlphaFoldDB" id="A0A3B3TGE6"/>
<feature type="domain" description="TROVE" evidence="7">
    <location>
        <begin position="1"/>
        <end position="352"/>
    </location>
</feature>
<name>A0A3B3TGE6_9TELE</name>
<dbReference type="Gene3D" id="3.40.50.410">
    <property type="entry name" value="von Willebrand factor, type A domain"/>
    <property type="match status" value="2"/>
</dbReference>
<keyword evidence="4" id="KW-0479">Metal-binding</keyword>
<reference evidence="8" key="2">
    <citation type="submission" date="2025-09" db="UniProtKB">
        <authorList>
            <consortium name="Ensembl"/>
        </authorList>
    </citation>
    <scope>IDENTIFICATION</scope>
</reference>
<dbReference type="InterPro" id="IPR037214">
    <property type="entry name" value="TROVE_dom_sf"/>
</dbReference>
<dbReference type="GO" id="GO:0003723">
    <property type="term" value="F:RNA binding"/>
    <property type="evidence" value="ECO:0007669"/>
    <property type="project" value="UniProtKB-KW"/>
</dbReference>
<keyword evidence="3" id="KW-0963">Cytoplasm</keyword>
<evidence type="ECO:0000256" key="5">
    <source>
        <dbReference type="ARBA" id="ARBA00022884"/>
    </source>
</evidence>
<evidence type="ECO:0000256" key="2">
    <source>
        <dbReference type="ARBA" id="ARBA00007814"/>
    </source>
</evidence>
<evidence type="ECO:0000313" key="9">
    <source>
        <dbReference type="Proteomes" id="UP000261540"/>
    </source>
</evidence>
<dbReference type="InterPro" id="IPR036465">
    <property type="entry name" value="vWFA_dom_sf"/>
</dbReference>
<dbReference type="InterPro" id="IPR008858">
    <property type="entry name" value="TROVE_dom"/>
</dbReference>
<dbReference type="GeneTree" id="ENSGT00390000006200"/>
<dbReference type="PANTHER" id="PTHR14202">
    <property type="entry name" value="60 KDA RIBONUCLEOPROTEIN SSA/RO"/>
    <property type="match status" value="1"/>
</dbReference>
<comment type="subcellular location">
    <subcellularLocation>
        <location evidence="1">Cytoplasm</location>
    </subcellularLocation>
</comment>
<dbReference type="KEGG" id="pki:111840997"/>
<dbReference type="GO" id="GO:0046872">
    <property type="term" value="F:metal ion binding"/>
    <property type="evidence" value="ECO:0007669"/>
    <property type="project" value="UniProtKB-KW"/>
</dbReference>
<dbReference type="STRING" id="1676925.ENSPKIP00000041819"/>
<dbReference type="PANTHER" id="PTHR14202:SF0">
    <property type="entry name" value="RNA-BINDING PROTEIN RO60"/>
    <property type="match status" value="1"/>
</dbReference>
<dbReference type="Proteomes" id="UP000261540">
    <property type="component" value="Unplaced"/>
</dbReference>
<dbReference type="PROSITE" id="PS50988">
    <property type="entry name" value="TROVE"/>
    <property type="match status" value="1"/>
</dbReference>
<dbReference type="Pfam" id="PF25045">
    <property type="entry name" value="vWA_Ro60"/>
    <property type="match status" value="1"/>
</dbReference>
<evidence type="ECO:0000259" key="7">
    <source>
        <dbReference type="PROSITE" id="PS50988"/>
    </source>
</evidence>
<dbReference type="InterPro" id="IPR040322">
    <property type="entry name" value="TROVE2"/>
</dbReference>
<dbReference type="SUPFAM" id="SSF53300">
    <property type="entry name" value="vWA-like"/>
    <property type="match status" value="1"/>
</dbReference>
<dbReference type="GO" id="GO:0005737">
    <property type="term" value="C:cytoplasm"/>
    <property type="evidence" value="ECO:0007669"/>
    <property type="project" value="UniProtKB-SubCell"/>
</dbReference>
<dbReference type="OrthoDB" id="6098064at2759"/>
<keyword evidence="6" id="KW-0687">Ribonucleoprotein</keyword>
<dbReference type="SUPFAM" id="SSF140864">
    <property type="entry name" value="TROVE domain-like"/>
    <property type="match status" value="1"/>
</dbReference>
<dbReference type="FunFam" id="3.40.50.410:FF:000040">
    <property type="entry name" value="60 kDa SS-A/Ro ribonucleoprotein isoform X1"/>
    <property type="match status" value="1"/>
</dbReference>
<reference evidence="8" key="1">
    <citation type="submission" date="2025-08" db="UniProtKB">
        <authorList>
            <consortium name="Ensembl"/>
        </authorList>
    </citation>
    <scope>IDENTIFICATION</scope>
</reference>
<sequence length="522" mass="57434">MDPAEGALPVTDMTRLRRFLCFGSEGSMYGAKGQQPGMENTQMLMRLIEDGRGCEVVEEIRRFSRDGASVAPSPALFALAVCSQQPDAKTKQAAYEALGDVCRFPTHLFSFVQFKKELKEGMHCGIWGRALRKAVSDWYNQKEAMSLAVAVTKCKQRTGWSHKDLLRLSHMKPANPGISLINKYITKGWKEVQATYSNTENSDEVAEVLRYLEAVEKVKHSTDEVEVIHLIEEHGLEPEQLLTSHLKSREVCKALLTEMPVVTLLSRLGKMTADNVLQQRSSEAALVCERLQSESALRKDKIHPFHILLAQQAYKKGQANRGKVNWETDHAVLQALDAAFNKCLMNVEPTGKRFVVAVDVCMSANSTVLGSYLNATTAAAAITMGIARAETEPQILVFSEGAVIPSTVTTDMSLAQVTAELAKSTGGATNCVLPILWATENQKPTDVFIILTSNTTSLGRIHTAEALRMHRYRMGLSSKLIVCGLTSNGFSIADPEDRGMIDICGFDSGALHVIQNFILDQI</sequence>
<dbReference type="GO" id="GO:1990904">
    <property type="term" value="C:ribonucleoprotein complex"/>
    <property type="evidence" value="ECO:0007669"/>
    <property type="project" value="UniProtKB-KW"/>
</dbReference>
<dbReference type="InterPro" id="IPR056800">
    <property type="entry name" value="vWA_Ro60"/>
</dbReference>
<keyword evidence="9" id="KW-1185">Reference proteome</keyword>
<organism evidence="8 9">
    <name type="scientific">Paramormyrops kingsleyae</name>
    <dbReference type="NCBI Taxonomy" id="1676925"/>
    <lineage>
        <taxon>Eukaryota</taxon>
        <taxon>Metazoa</taxon>
        <taxon>Chordata</taxon>
        <taxon>Craniata</taxon>
        <taxon>Vertebrata</taxon>
        <taxon>Euteleostomi</taxon>
        <taxon>Actinopterygii</taxon>
        <taxon>Neopterygii</taxon>
        <taxon>Teleostei</taxon>
        <taxon>Osteoglossocephala</taxon>
        <taxon>Osteoglossomorpha</taxon>
        <taxon>Osteoglossiformes</taxon>
        <taxon>Mormyridae</taxon>
        <taxon>Paramormyrops</taxon>
    </lineage>
</organism>
<comment type="similarity">
    <text evidence="2">Belongs to the Ro 60 kDa family.</text>
</comment>
<accession>A0A3B3TGE6</accession>
<protein>
    <submittedName>
        <fullName evidence="8">Ro60, Y RNA binding protein</fullName>
    </submittedName>
</protein>
<proteinExistence type="inferred from homology"/>
<evidence type="ECO:0000256" key="4">
    <source>
        <dbReference type="ARBA" id="ARBA00022723"/>
    </source>
</evidence>
<keyword evidence="5" id="KW-0694">RNA-binding</keyword>
<dbReference type="Pfam" id="PF05731">
    <property type="entry name" value="TROVE"/>
    <property type="match status" value="1"/>
</dbReference>
<dbReference type="Ensembl" id="ENSPKIT00000022859.1">
    <property type="protein sequence ID" value="ENSPKIP00000041819.1"/>
    <property type="gene ID" value="ENSPKIG00000018217.1"/>
</dbReference>
<evidence type="ECO:0000256" key="1">
    <source>
        <dbReference type="ARBA" id="ARBA00004496"/>
    </source>
</evidence>
<evidence type="ECO:0000256" key="6">
    <source>
        <dbReference type="ARBA" id="ARBA00023274"/>
    </source>
</evidence>
<dbReference type="CTD" id="6738"/>